<sequence length="107" mass="11054">AAVASASMRHLKAQSRNLGPEAEGDGIMLPTAVTAPAAASFGRRSTAGSEAPPPPMIRQLEELPLSRAFRGGSRSEGQPSFLLALDAVLEAFAASKGDQAKPGLREQ</sequence>
<feature type="region of interest" description="Disordered" evidence="1">
    <location>
        <begin position="38"/>
        <end position="57"/>
    </location>
</feature>
<feature type="region of interest" description="Disordered" evidence="1">
    <location>
        <begin position="1"/>
        <end position="26"/>
    </location>
</feature>
<protein>
    <submittedName>
        <fullName evidence="2">Uncharacterized protein</fullName>
    </submittedName>
</protein>
<dbReference type="EMBL" id="CAJNNW010033844">
    <property type="protein sequence ID" value="CAE8720668.1"/>
    <property type="molecule type" value="Genomic_DNA"/>
</dbReference>
<dbReference type="Proteomes" id="UP000626109">
    <property type="component" value="Unassembled WGS sequence"/>
</dbReference>
<gene>
    <name evidence="2" type="ORF">PGLA2088_LOCUS41465</name>
</gene>
<evidence type="ECO:0000256" key="1">
    <source>
        <dbReference type="SAM" id="MobiDB-lite"/>
    </source>
</evidence>
<reference evidence="2" key="1">
    <citation type="submission" date="2021-02" db="EMBL/GenBank/DDBJ databases">
        <authorList>
            <person name="Dougan E. K."/>
            <person name="Rhodes N."/>
            <person name="Thang M."/>
            <person name="Chan C."/>
        </authorList>
    </citation>
    <scope>NUCLEOTIDE SEQUENCE</scope>
</reference>
<feature type="non-terminal residue" evidence="2">
    <location>
        <position position="1"/>
    </location>
</feature>
<evidence type="ECO:0000313" key="3">
    <source>
        <dbReference type="Proteomes" id="UP000626109"/>
    </source>
</evidence>
<evidence type="ECO:0000313" key="2">
    <source>
        <dbReference type="EMBL" id="CAE8720668.1"/>
    </source>
</evidence>
<proteinExistence type="predicted"/>
<organism evidence="2 3">
    <name type="scientific">Polarella glacialis</name>
    <name type="common">Dinoflagellate</name>
    <dbReference type="NCBI Taxonomy" id="89957"/>
    <lineage>
        <taxon>Eukaryota</taxon>
        <taxon>Sar</taxon>
        <taxon>Alveolata</taxon>
        <taxon>Dinophyceae</taxon>
        <taxon>Suessiales</taxon>
        <taxon>Suessiaceae</taxon>
        <taxon>Polarella</taxon>
    </lineage>
</organism>
<feature type="non-terminal residue" evidence="2">
    <location>
        <position position="107"/>
    </location>
</feature>
<accession>A0A813L9D4</accession>
<name>A0A813L9D4_POLGL</name>
<comment type="caution">
    <text evidence="2">The sequence shown here is derived from an EMBL/GenBank/DDBJ whole genome shotgun (WGS) entry which is preliminary data.</text>
</comment>
<dbReference type="AlphaFoldDB" id="A0A813L9D4"/>